<keyword evidence="9" id="KW-0418">Kinase</keyword>
<feature type="domain" description="Riboflavin kinase" evidence="8">
    <location>
        <begin position="171"/>
        <end position="292"/>
    </location>
</feature>
<sequence>MVQSFFYNNMTLIMVHLKPSIGLITDFENWNEFEDNQIKELKAKAKEQNLQSTLFVLVKDELNFGLWNQENLIKKANEVDIDLILFYFINPMFNLMTEQQLFDNISNFLSIEKIMIAEDFKSEIEPKFTTKFIKDNWKENALIVGNFKEKKECKELISLIKNSDFNEFKKKTNFYYQFTGRVSIGKQLGRQIGFPTINLITPQKILVEPGVYVCDVYIDHLKKHFLGAGCYWTNELNQLVFETNIIDFDQEIYGWKVVITPFKKLRENVKVNDLEELKEMLALDIENTKKIEMLKF</sequence>
<dbReference type="AlphaFoldDB" id="S5MHB3"/>
<dbReference type="Pfam" id="PF01687">
    <property type="entry name" value="Flavokinase"/>
    <property type="match status" value="1"/>
</dbReference>
<keyword evidence="4" id="KW-0808">Transferase</keyword>
<evidence type="ECO:0000256" key="6">
    <source>
        <dbReference type="ARBA" id="ARBA00022840"/>
    </source>
</evidence>
<evidence type="ECO:0000313" key="10">
    <source>
        <dbReference type="Proteomes" id="UP000014984"/>
    </source>
</evidence>
<accession>S5MHB3</accession>
<reference evidence="9 10" key="1">
    <citation type="journal article" date="2013" name="Genome Biol. Evol.">
        <title>Comparison of metabolic capacities and inference of gene content evolution in mosquito-associated Spiroplasma diminutum and S. taiwanense.</title>
        <authorList>
            <person name="Lo W.S."/>
            <person name="Ku C."/>
            <person name="Chen L.L."/>
            <person name="Chang T.H."/>
            <person name="Kuo C.H."/>
        </authorList>
    </citation>
    <scope>NUCLEOTIDE SEQUENCE [LARGE SCALE GENOMIC DNA]</scope>
    <source>
        <strain evidence="9">CT-1</strain>
    </source>
</reference>
<dbReference type="GO" id="GO:0005524">
    <property type="term" value="F:ATP binding"/>
    <property type="evidence" value="ECO:0007669"/>
    <property type="project" value="UniProtKB-KW"/>
</dbReference>
<keyword evidence="5" id="KW-0547">Nucleotide-binding</keyword>
<dbReference type="EMBL" id="CP005074">
    <property type="protein sequence ID" value="AGR41230.1"/>
    <property type="molecule type" value="Genomic_DNA"/>
</dbReference>
<evidence type="ECO:0000256" key="3">
    <source>
        <dbReference type="ARBA" id="ARBA00022643"/>
    </source>
</evidence>
<keyword evidence="2" id="KW-0285">Flavoprotein</keyword>
<dbReference type="HOGENOM" id="CLU_943039_0_0_14"/>
<evidence type="ECO:0000256" key="7">
    <source>
        <dbReference type="ARBA" id="ARBA00047880"/>
    </source>
</evidence>
<dbReference type="KEGG" id="stai:STAIW_v1c06080"/>
<keyword evidence="3" id="KW-0288">FMN</keyword>
<keyword evidence="6" id="KW-0067">ATP-binding</keyword>
<evidence type="ECO:0000256" key="5">
    <source>
        <dbReference type="ARBA" id="ARBA00022741"/>
    </source>
</evidence>
<proteinExistence type="predicted"/>
<dbReference type="OrthoDB" id="9803667at2"/>
<dbReference type="InterPro" id="IPR023465">
    <property type="entry name" value="Riboflavin_kinase_dom_sf"/>
</dbReference>
<dbReference type="EC" id="2.7.1.26" evidence="1"/>
<dbReference type="Gene3D" id="2.40.30.30">
    <property type="entry name" value="Riboflavin kinase-like"/>
    <property type="match status" value="1"/>
</dbReference>
<dbReference type="RefSeq" id="WP_020834369.1">
    <property type="nucleotide sequence ID" value="NC_021846.1"/>
</dbReference>
<protein>
    <recommendedName>
        <fullName evidence="1">riboflavin kinase</fullName>
        <ecNumber evidence="1">2.7.1.26</ecNumber>
    </recommendedName>
</protein>
<dbReference type="STRING" id="1276220.STAIW_v1c06080"/>
<gene>
    <name evidence="9" type="primary">ribC</name>
    <name evidence="9" type="synonym">ribF</name>
    <name evidence="9" type="ORF">STAIW_v1c06080</name>
</gene>
<dbReference type="GO" id="GO:0008531">
    <property type="term" value="F:riboflavin kinase activity"/>
    <property type="evidence" value="ECO:0007669"/>
    <property type="project" value="UniProtKB-EC"/>
</dbReference>
<dbReference type="SUPFAM" id="SSF82114">
    <property type="entry name" value="Riboflavin kinase-like"/>
    <property type="match status" value="1"/>
</dbReference>
<evidence type="ECO:0000256" key="2">
    <source>
        <dbReference type="ARBA" id="ARBA00022630"/>
    </source>
</evidence>
<dbReference type="InterPro" id="IPR015865">
    <property type="entry name" value="Riboflavin_kinase_bac/euk"/>
</dbReference>
<dbReference type="GO" id="GO:0009231">
    <property type="term" value="P:riboflavin biosynthetic process"/>
    <property type="evidence" value="ECO:0007669"/>
    <property type="project" value="InterPro"/>
</dbReference>
<evidence type="ECO:0000256" key="4">
    <source>
        <dbReference type="ARBA" id="ARBA00022679"/>
    </source>
</evidence>
<name>S5MHB3_9MOLU</name>
<comment type="catalytic activity">
    <reaction evidence="7">
        <text>riboflavin + ATP = FMN + ADP + H(+)</text>
        <dbReference type="Rhea" id="RHEA:14357"/>
        <dbReference type="ChEBI" id="CHEBI:15378"/>
        <dbReference type="ChEBI" id="CHEBI:30616"/>
        <dbReference type="ChEBI" id="CHEBI:57986"/>
        <dbReference type="ChEBI" id="CHEBI:58210"/>
        <dbReference type="ChEBI" id="CHEBI:456216"/>
        <dbReference type="EC" id="2.7.1.26"/>
    </reaction>
</comment>
<evidence type="ECO:0000259" key="8">
    <source>
        <dbReference type="SMART" id="SM00904"/>
    </source>
</evidence>
<evidence type="ECO:0000256" key="1">
    <source>
        <dbReference type="ARBA" id="ARBA00012105"/>
    </source>
</evidence>
<dbReference type="PATRIC" id="fig|1276220.3.peg.619"/>
<dbReference type="SMART" id="SM00904">
    <property type="entry name" value="Flavokinase"/>
    <property type="match status" value="1"/>
</dbReference>
<dbReference type="Proteomes" id="UP000014984">
    <property type="component" value="Chromosome"/>
</dbReference>
<organism evidence="9 10">
    <name type="scientific">Spiroplasma taiwanense CT-1</name>
    <dbReference type="NCBI Taxonomy" id="1276220"/>
    <lineage>
        <taxon>Bacteria</taxon>
        <taxon>Bacillati</taxon>
        <taxon>Mycoplasmatota</taxon>
        <taxon>Mollicutes</taxon>
        <taxon>Entomoplasmatales</taxon>
        <taxon>Spiroplasmataceae</taxon>
        <taxon>Spiroplasma</taxon>
    </lineage>
</organism>
<dbReference type="eggNOG" id="COG0196">
    <property type="taxonomic scope" value="Bacteria"/>
</dbReference>
<keyword evidence="10" id="KW-1185">Reference proteome</keyword>
<evidence type="ECO:0000313" key="9">
    <source>
        <dbReference type="EMBL" id="AGR41230.1"/>
    </source>
</evidence>